<name>A0A2P5Z0Y2_9XANT</name>
<evidence type="ECO:0000313" key="2">
    <source>
        <dbReference type="EMBL" id="PPU81066.1"/>
    </source>
</evidence>
<evidence type="ECO:0000256" key="1">
    <source>
        <dbReference type="SAM" id="MobiDB-lite"/>
    </source>
</evidence>
<protein>
    <submittedName>
        <fullName evidence="2">Uncharacterized protein</fullName>
    </submittedName>
</protein>
<evidence type="ECO:0000313" key="3">
    <source>
        <dbReference type="Proteomes" id="UP000247346"/>
    </source>
</evidence>
<reference evidence="2 3" key="1">
    <citation type="submission" date="2016-08" db="EMBL/GenBank/DDBJ databases">
        <authorList>
            <person name="Seilhamer J.J."/>
        </authorList>
    </citation>
    <scope>NUCLEOTIDE SEQUENCE [LARGE SCALE GENOMIC DNA]</scope>
    <source>
        <strain evidence="2 3">CFBP4641</strain>
    </source>
</reference>
<comment type="caution">
    <text evidence="2">The sequence shown here is derived from an EMBL/GenBank/DDBJ whole genome shotgun (WGS) entry which is preliminary data.</text>
</comment>
<dbReference type="RefSeq" id="WP_010341161.1">
    <property type="nucleotide sequence ID" value="NZ_CP132343.1"/>
</dbReference>
<gene>
    <name evidence="2" type="ORF">XsacCFBP4641_15945</name>
</gene>
<feature type="compositionally biased region" description="Low complexity" evidence="1">
    <location>
        <begin position="59"/>
        <end position="72"/>
    </location>
</feature>
<dbReference type="GeneID" id="93880177"/>
<dbReference type="EMBL" id="MDEK01000015">
    <property type="protein sequence ID" value="PPU81066.1"/>
    <property type="molecule type" value="Genomic_DNA"/>
</dbReference>
<organism evidence="2 3">
    <name type="scientific">Xanthomonas sacchari</name>
    <dbReference type="NCBI Taxonomy" id="56458"/>
    <lineage>
        <taxon>Bacteria</taxon>
        <taxon>Pseudomonadati</taxon>
        <taxon>Pseudomonadota</taxon>
        <taxon>Gammaproteobacteria</taxon>
        <taxon>Lysobacterales</taxon>
        <taxon>Lysobacteraceae</taxon>
        <taxon>Xanthomonas</taxon>
    </lineage>
</organism>
<proteinExistence type="predicted"/>
<dbReference type="Proteomes" id="UP000247346">
    <property type="component" value="Unassembled WGS sequence"/>
</dbReference>
<dbReference type="OrthoDB" id="660752at2"/>
<accession>A0A2P5Z0Y2</accession>
<feature type="compositionally biased region" description="Polar residues" evidence="1">
    <location>
        <begin position="48"/>
        <end position="57"/>
    </location>
</feature>
<dbReference type="AlphaFoldDB" id="A0A2P5Z0Y2"/>
<sequence length="239" mass="25888">MKTPRTPLVFAGVVLLLGGVAFAGGAWDTIRATLQAGSRLQAAGPGATLQSPSTPQSLAAPTPAARAADTEPAPTPAPRGNLLFDPQRLRAARQALADLPDLQGHDLRVFHAVHFYDDRIGLELLDPAQPDHVDEYSFHDATWHKDAPVNPRMFGPFLKPATDTAALQDIDFEGAYRVATALQEQGQALQAEPKKVDHVYVLVGRRGRLRWMPDGVEGDRVTVGIDFDAQGRPRGLQRQ</sequence>
<feature type="region of interest" description="Disordered" evidence="1">
    <location>
        <begin position="43"/>
        <end position="83"/>
    </location>
</feature>